<reference evidence="2 3" key="1">
    <citation type="submission" date="2016-10" db="EMBL/GenBank/DDBJ databases">
        <authorList>
            <person name="Varghese N."/>
            <person name="Submissions S."/>
        </authorList>
    </citation>
    <scope>NUCLEOTIDE SEQUENCE [LARGE SCALE GENOMIC DNA]</scope>
    <source>
        <strain evidence="2 3">DSM 21619</strain>
    </source>
</reference>
<gene>
    <name evidence="2" type="ORF">SAMN04489762_2413</name>
</gene>
<dbReference type="EMBL" id="FOCD01000002">
    <property type="protein sequence ID" value="SEN50569.1"/>
    <property type="molecule type" value="Genomic_DNA"/>
</dbReference>
<name>A0AAX2EGW8_9BACI</name>
<protein>
    <submittedName>
        <fullName evidence="2">Uncharacterized protein</fullName>
    </submittedName>
</protein>
<comment type="caution">
    <text evidence="2">The sequence shown here is derived from an EMBL/GenBank/DDBJ whole genome shotgun (WGS) entry which is preliminary data.</text>
</comment>
<evidence type="ECO:0000313" key="2">
    <source>
        <dbReference type="EMBL" id="SEN50569.1"/>
    </source>
</evidence>
<organism evidence="2 3">
    <name type="scientific">Terribacillus saccharophilus</name>
    <dbReference type="NCBI Taxonomy" id="361277"/>
    <lineage>
        <taxon>Bacteria</taxon>
        <taxon>Bacillati</taxon>
        <taxon>Bacillota</taxon>
        <taxon>Bacilli</taxon>
        <taxon>Bacillales</taxon>
        <taxon>Bacillaceae</taxon>
        <taxon>Terribacillus</taxon>
    </lineage>
</organism>
<evidence type="ECO:0000313" key="3">
    <source>
        <dbReference type="Proteomes" id="UP000199735"/>
    </source>
</evidence>
<proteinExistence type="predicted"/>
<keyword evidence="1" id="KW-1133">Transmembrane helix</keyword>
<evidence type="ECO:0000256" key="1">
    <source>
        <dbReference type="SAM" id="Phobius"/>
    </source>
</evidence>
<dbReference type="Proteomes" id="UP000199735">
    <property type="component" value="Unassembled WGS sequence"/>
</dbReference>
<accession>A0AAX2EGW8</accession>
<dbReference type="RefSeq" id="WP_164493454.1">
    <property type="nucleotide sequence ID" value="NZ_FOCD01000002.1"/>
</dbReference>
<keyword evidence="1" id="KW-0812">Transmembrane</keyword>
<keyword evidence="1" id="KW-0472">Membrane</keyword>
<dbReference type="AlphaFoldDB" id="A0AAX2EGW8"/>
<feature type="transmembrane region" description="Helical" evidence="1">
    <location>
        <begin position="32"/>
        <end position="49"/>
    </location>
</feature>
<sequence>MRTLTILIVIIAIMHISNLINATLLDGEWYGLVNWLSTILFLISMVVYGREWNKNRKR</sequence>